<keyword evidence="5" id="KW-0548">Nucleotidyltransferase</keyword>
<evidence type="ECO:0000256" key="8">
    <source>
        <dbReference type="ARBA" id="ARBA00048744"/>
    </source>
</evidence>
<comment type="catalytic activity">
    <reaction evidence="8">
        <text>RNA(n) + a ribonucleoside 5'-triphosphate = RNA(n+1) + diphosphate</text>
        <dbReference type="Rhea" id="RHEA:21248"/>
        <dbReference type="Rhea" id="RHEA-COMP:14527"/>
        <dbReference type="Rhea" id="RHEA-COMP:17342"/>
        <dbReference type="ChEBI" id="CHEBI:33019"/>
        <dbReference type="ChEBI" id="CHEBI:61557"/>
        <dbReference type="ChEBI" id="CHEBI:140395"/>
        <dbReference type="EC" id="2.7.7.48"/>
    </reaction>
</comment>
<evidence type="ECO:0000256" key="7">
    <source>
        <dbReference type="ARBA" id="ARBA00023158"/>
    </source>
</evidence>
<evidence type="ECO:0000256" key="1">
    <source>
        <dbReference type="ARBA" id="ARBA00005762"/>
    </source>
</evidence>
<evidence type="ECO:0000259" key="11">
    <source>
        <dbReference type="Pfam" id="PF26253"/>
    </source>
</evidence>
<keyword evidence="4" id="KW-0808">Transferase</keyword>
<dbReference type="GO" id="GO:0030422">
    <property type="term" value="P:siRNA processing"/>
    <property type="evidence" value="ECO:0007669"/>
    <property type="project" value="TreeGrafter"/>
</dbReference>
<keyword evidence="6" id="KW-0694">RNA-binding</keyword>
<organism evidence="12 13">
    <name type="scientific">Pseudocercospora musae</name>
    <dbReference type="NCBI Taxonomy" id="113226"/>
    <lineage>
        <taxon>Eukaryota</taxon>
        <taxon>Fungi</taxon>
        <taxon>Dikarya</taxon>
        <taxon>Ascomycota</taxon>
        <taxon>Pezizomycotina</taxon>
        <taxon>Dothideomycetes</taxon>
        <taxon>Dothideomycetidae</taxon>
        <taxon>Mycosphaerellales</taxon>
        <taxon>Mycosphaerellaceae</taxon>
        <taxon>Pseudocercospora</taxon>
    </lineage>
</organism>
<feature type="compositionally biased region" description="Low complexity" evidence="9">
    <location>
        <begin position="68"/>
        <end position="85"/>
    </location>
</feature>
<evidence type="ECO:0000256" key="9">
    <source>
        <dbReference type="SAM" id="MobiDB-lite"/>
    </source>
</evidence>
<feature type="compositionally biased region" description="Basic and acidic residues" evidence="9">
    <location>
        <begin position="900"/>
        <end position="923"/>
    </location>
</feature>
<feature type="region of interest" description="Disordered" evidence="9">
    <location>
        <begin position="61"/>
        <end position="144"/>
    </location>
</feature>
<dbReference type="GO" id="GO:0003968">
    <property type="term" value="F:RNA-directed RNA polymerase activity"/>
    <property type="evidence" value="ECO:0007669"/>
    <property type="project" value="UniProtKB-KW"/>
</dbReference>
<dbReference type="Proteomes" id="UP000073492">
    <property type="component" value="Unassembled WGS sequence"/>
</dbReference>
<dbReference type="EC" id="2.7.7.48" evidence="2"/>
<dbReference type="EMBL" id="LFZO01000157">
    <property type="protein sequence ID" value="KXT12297.1"/>
    <property type="molecule type" value="Genomic_DNA"/>
</dbReference>
<dbReference type="PANTHER" id="PTHR23079:SF55">
    <property type="entry name" value="RNA-DIRECTED RNA POLYMERASE"/>
    <property type="match status" value="1"/>
</dbReference>
<protein>
    <recommendedName>
        <fullName evidence="2">RNA-directed RNA polymerase</fullName>
        <ecNumber evidence="2">2.7.7.48</ecNumber>
    </recommendedName>
</protein>
<feature type="compositionally biased region" description="Polar residues" evidence="9">
    <location>
        <begin position="99"/>
        <end position="112"/>
    </location>
</feature>
<dbReference type="GO" id="GO:0003723">
    <property type="term" value="F:RNA binding"/>
    <property type="evidence" value="ECO:0007669"/>
    <property type="project" value="UniProtKB-KW"/>
</dbReference>
<comment type="similarity">
    <text evidence="1">Belongs to the RdRP family.</text>
</comment>
<dbReference type="InterPro" id="IPR057596">
    <property type="entry name" value="RDRP_core"/>
</dbReference>
<gene>
    <name evidence="12" type="ORF">AC579_5648</name>
</gene>
<feature type="domain" description="RDRP C-terminal head" evidence="11">
    <location>
        <begin position="1165"/>
        <end position="1341"/>
    </location>
</feature>
<name>A0A139IC19_9PEZI</name>
<dbReference type="STRING" id="113226.A0A139IC19"/>
<dbReference type="InterPro" id="IPR058752">
    <property type="entry name" value="RDRP_C_head"/>
</dbReference>
<evidence type="ECO:0000313" key="12">
    <source>
        <dbReference type="EMBL" id="KXT12297.1"/>
    </source>
</evidence>
<dbReference type="Pfam" id="PF05183">
    <property type="entry name" value="RdRP"/>
    <property type="match status" value="1"/>
</dbReference>
<feature type="region of interest" description="Disordered" evidence="9">
    <location>
        <begin position="1445"/>
        <end position="1489"/>
    </location>
</feature>
<evidence type="ECO:0000256" key="3">
    <source>
        <dbReference type="ARBA" id="ARBA00022484"/>
    </source>
</evidence>
<evidence type="ECO:0000256" key="5">
    <source>
        <dbReference type="ARBA" id="ARBA00022695"/>
    </source>
</evidence>
<reference evidence="12 13" key="1">
    <citation type="submission" date="2015-07" db="EMBL/GenBank/DDBJ databases">
        <title>Comparative genomics of the Sigatoka disease complex on banana suggests a link between parallel evolutionary changes in Pseudocercospora fijiensis and Pseudocercospora eumusae and increased virulence on the banana host.</title>
        <authorList>
            <person name="Chang T.-C."/>
            <person name="Salvucci A."/>
            <person name="Crous P.W."/>
            <person name="Stergiopoulos I."/>
        </authorList>
    </citation>
    <scope>NUCLEOTIDE SEQUENCE [LARGE SCALE GENOMIC DNA]</scope>
    <source>
        <strain evidence="12 13">CBS 116634</strain>
    </source>
</reference>
<evidence type="ECO:0000259" key="10">
    <source>
        <dbReference type="Pfam" id="PF05183"/>
    </source>
</evidence>
<dbReference type="OrthoDB" id="6513042at2759"/>
<keyword evidence="7" id="KW-0943">RNA-mediated gene silencing</keyword>
<dbReference type="SUPFAM" id="SSF54928">
    <property type="entry name" value="RNA-binding domain, RBD"/>
    <property type="match status" value="1"/>
</dbReference>
<dbReference type="PANTHER" id="PTHR23079">
    <property type="entry name" value="RNA-DEPENDENT RNA POLYMERASE"/>
    <property type="match status" value="1"/>
</dbReference>
<evidence type="ECO:0000256" key="4">
    <source>
        <dbReference type="ARBA" id="ARBA00022679"/>
    </source>
</evidence>
<keyword evidence="3" id="KW-0696">RNA-directed RNA polymerase</keyword>
<dbReference type="Pfam" id="PF26253">
    <property type="entry name" value="RdRP_head"/>
    <property type="match status" value="1"/>
</dbReference>
<feature type="compositionally biased region" description="Polar residues" evidence="9">
    <location>
        <begin position="1450"/>
        <end position="1461"/>
    </location>
</feature>
<evidence type="ECO:0000256" key="6">
    <source>
        <dbReference type="ARBA" id="ARBA00022884"/>
    </source>
</evidence>
<dbReference type="GO" id="GO:0031380">
    <property type="term" value="C:nuclear RNA-directed RNA polymerase complex"/>
    <property type="evidence" value="ECO:0007669"/>
    <property type="project" value="TreeGrafter"/>
</dbReference>
<proteinExistence type="inferred from homology"/>
<comment type="caution">
    <text evidence="12">The sequence shown here is derived from an EMBL/GenBank/DDBJ whole genome shotgun (WGS) entry which is preliminary data.</text>
</comment>
<dbReference type="InterPro" id="IPR007855">
    <property type="entry name" value="RDRP"/>
</dbReference>
<evidence type="ECO:0000313" key="13">
    <source>
        <dbReference type="Proteomes" id="UP000073492"/>
    </source>
</evidence>
<keyword evidence="13" id="KW-1185">Reference proteome</keyword>
<feature type="region of interest" description="Disordered" evidence="9">
    <location>
        <begin position="898"/>
        <end position="932"/>
    </location>
</feature>
<evidence type="ECO:0000256" key="2">
    <source>
        <dbReference type="ARBA" id="ARBA00012494"/>
    </source>
</evidence>
<dbReference type="InterPro" id="IPR035979">
    <property type="entry name" value="RBD_domain_sf"/>
</dbReference>
<feature type="domain" description="RDRP core" evidence="10">
    <location>
        <begin position="553"/>
        <end position="1142"/>
    </location>
</feature>
<accession>A0A139IC19</accession>
<sequence>MDDTSVQLDAFGYANGMCSNVVTTTREGSRVFGGYVHNIRIHTQRYRSAYLEMAFEDLLPPTSPRSHAGSAGTSSQTASSRATPAHLRNGGARHRQRVETSPTRAMNASLPTSRPFIAPPRRHSTAPPQQQTRPMFNPPRPGGSPPNALELRVELQNVPRSWTTWHIYDFFRLYGNLTNVNIRERRTLDLHAVIIFQPAPADISWVGRPLNVTHPHGHRRLVETRNITQRLVTHQSPHDPTKEIPERMLVPLAGLDFGMMKGESEYLILHSAEPMPPIHTLVAMNLQFKELSLSFPVRGREFRFQINTAQIIQAFHLAEEDASHSIILALDNPPLAFRKSNNIRATHDKESPSWNESRIWFRQTDIDDDPRSRHGPVGLRKTNCIVDVGRWKTYRLKFSPEAVASADYQNFCQALADHNIVLLRDKNFTFTYTQPSEVWRWVDDEPASNEVVEGSFSALEALTESLHYLPFKLRYQLEVCLSLGLLPECNIDREFLKRLAEMDLTRAVKVLEKVADNKERVYDPMTIFRLQHKVSVVTKKKPEYCTEIGSVIVTPSTMYAATMVRETSNRVIRQFKDFEDRFLRVKFTDERYKGKIWSSDDNRMNEVFSRIKRTMTHGIRIGDRHYEFLAFGNSQFREHGAYFFAPTKKLTAEVIREWMGRFSHIRVIAKYVSRLGQCFSTTRAIPHKVNLGRTDDIERNGYCFTDGAGTMSPFLARMIALHHNVPNSEENFPSAVQFRLAGCKGVLAVDPALKGFSIKIRPSQEKFHAEYRGLEICRISQFSTANLNMQIILVLSALGIDDEVFLRKMRAMLVDIKEAMTDERKALELLQKNIDYSQTTIMLATMIFDGFMETQDPFMITCLRLWRSWCLKYLKEKARIYVEQGFFGLAVPDETGTLRGHYDKPKPTRSGEDDVSDERHVENGEAGTDEDLPEIFLQVPDPDAPGKHRVILGICILARNPSLHPGDVRKVRAVDKSELRHLRDVVVIPTTGDRDLANMCSGGDLDGDDFMVIWDADFIPSREDHQPMDYTSPDPVTSDGLVSVDDMTTFFVKHIKNDNLSSIAVAHRYWADQLADGVKDAKCIELAQLHSKAVDYPKTGVPAVMTPGLKVQKWPHWSEPKNKSSHKIYHSNRVLGKLYDEVKKEPFYAAWDLPFDQRILNACEPGYKMLADAREVKADYDEAVQRIMTQHGIKTEFEIWTTFVLDHHQEIGDYKFSETMGAIVTALVDEHRERCKEKAGIEASSYNASKPGEDMLKVVKARAEQKEHDDKQLELFIVAMYKVTADEVKTAYEETRTMRQKGGRDVPLRSLTFESMPFMSFPWIFARELGQIATKGKTKSSLAAAMPRPSVPTKAKAAEKKRFHLLGDDFELPSLPETSLTTQSGTVQEGDVLGLFGKSTGVSRGESGDKSEELVINTDMPSPAQVNTLPDPHPRSTSFELAGLAEVKPAQSSPESSSLETRNFHPIRRHSAPDATRTESDDTDELEFDLIPSTTIEDKFAKLFG</sequence>